<feature type="transmembrane region" description="Helical" evidence="1">
    <location>
        <begin position="25"/>
        <end position="43"/>
    </location>
</feature>
<dbReference type="VEuPathDB" id="MicrosporidiaDB:EHP00_1529"/>
<accession>A0A1W0E3V2</accession>
<keyword evidence="1" id="KW-1133">Transmembrane helix</keyword>
<dbReference type="AlphaFoldDB" id="A0A1W0E3V2"/>
<proteinExistence type="predicted"/>
<keyword evidence="1" id="KW-0472">Membrane</keyword>
<keyword evidence="1" id="KW-0812">Transmembrane</keyword>
<comment type="caution">
    <text evidence="2">The sequence shown here is derived from an EMBL/GenBank/DDBJ whole genome shotgun (WGS) entry which is preliminary data.</text>
</comment>
<gene>
    <name evidence="2" type="ORF">EHP00_1529</name>
</gene>
<evidence type="ECO:0000313" key="2">
    <source>
        <dbReference type="EMBL" id="OQS53903.1"/>
    </source>
</evidence>
<reference evidence="2 3" key="1">
    <citation type="journal article" date="2017" name="Environ. Microbiol.">
        <title>Decay of the glycolytic pathway and adaptation to intranuclear parasitism within Enterocytozoonidae microsporidia.</title>
        <authorList>
            <person name="Wiredu Boakye D."/>
            <person name="Jaroenlak P."/>
            <person name="Prachumwat A."/>
            <person name="Williams T.A."/>
            <person name="Bateman K.S."/>
            <person name="Itsathitphaisarn O."/>
            <person name="Sritunyalucksana K."/>
            <person name="Paszkiewicz K.H."/>
            <person name="Moore K.A."/>
            <person name="Stentiford G.D."/>
            <person name="Williams B.A."/>
        </authorList>
    </citation>
    <scope>NUCLEOTIDE SEQUENCE [LARGE SCALE GENOMIC DNA]</scope>
    <source>
        <strain evidence="2 3">TH1</strain>
    </source>
</reference>
<sequence length="186" mass="22186">MEKYSLFIDPMSGVNPFVQPKYRKITLIVFLRFLLFYPLYILYRLRLLRINWIIKIKKIGKKNTQLHNKTQNTICSNCVTQFDCDVISYLYGNCKIMFPEGAFTNNRGVLMYKNKNKNAQHIVLKYTDECIFMYGGYIEYICYLICFLGYENCVKVQECEDLLDNRVLPVVKFTARDKEEFMKKCF</sequence>
<dbReference type="OrthoDB" id="2187509at2759"/>
<keyword evidence="3" id="KW-1185">Reference proteome</keyword>
<evidence type="ECO:0000256" key="1">
    <source>
        <dbReference type="SAM" id="Phobius"/>
    </source>
</evidence>
<name>A0A1W0E3V2_9MICR</name>
<organism evidence="2 3">
    <name type="scientific">Ecytonucleospora hepatopenaei</name>
    <dbReference type="NCBI Taxonomy" id="646526"/>
    <lineage>
        <taxon>Eukaryota</taxon>
        <taxon>Fungi</taxon>
        <taxon>Fungi incertae sedis</taxon>
        <taxon>Microsporidia</taxon>
        <taxon>Enterocytozoonidae</taxon>
        <taxon>Ecytonucleospora</taxon>
    </lineage>
</organism>
<dbReference type="Proteomes" id="UP000192758">
    <property type="component" value="Unassembled WGS sequence"/>
</dbReference>
<evidence type="ECO:0000313" key="3">
    <source>
        <dbReference type="Proteomes" id="UP000192758"/>
    </source>
</evidence>
<dbReference type="EMBL" id="MNPJ01000024">
    <property type="protein sequence ID" value="OQS53903.1"/>
    <property type="molecule type" value="Genomic_DNA"/>
</dbReference>
<protein>
    <submittedName>
        <fullName evidence="2">Uncharacterized protein</fullName>
    </submittedName>
</protein>